<name>A0A9K3CW16_9EUKA</name>
<keyword evidence="3" id="KW-1185">Reference proteome</keyword>
<evidence type="ECO:0000313" key="3">
    <source>
        <dbReference type="Proteomes" id="UP000265618"/>
    </source>
</evidence>
<organism evidence="2 3">
    <name type="scientific">Kipferlia bialata</name>
    <dbReference type="NCBI Taxonomy" id="797122"/>
    <lineage>
        <taxon>Eukaryota</taxon>
        <taxon>Metamonada</taxon>
        <taxon>Carpediemonas-like organisms</taxon>
        <taxon>Kipferlia</taxon>
    </lineage>
</organism>
<evidence type="ECO:0000313" key="2">
    <source>
        <dbReference type="EMBL" id="GIQ84032.1"/>
    </source>
</evidence>
<gene>
    <name evidence="2" type="ORF">KIPB_005455</name>
</gene>
<dbReference type="AlphaFoldDB" id="A0A9K3CW16"/>
<dbReference type="Proteomes" id="UP000265618">
    <property type="component" value="Unassembled WGS sequence"/>
</dbReference>
<dbReference type="PANTHER" id="PTHR33129:SF1">
    <property type="entry name" value="ATP-BINDING PROTEIN"/>
    <property type="match status" value="1"/>
</dbReference>
<dbReference type="EMBL" id="BDIP01001279">
    <property type="protein sequence ID" value="GIQ84032.1"/>
    <property type="molecule type" value="Genomic_DNA"/>
</dbReference>
<comment type="caution">
    <text evidence="2">The sequence shown here is derived from an EMBL/GenBank/DDBJ whole genome shotgun (WGS) entry which is preliminary data.</text>
</comment>
<sequence>MPHSLRPVTEDGLLLGLRPMSHSEPTPAPCLSPGEMHGEPTDAQSMTVEQLRALTTAQQEKIDRLTAVLEEGLVPDAAVTAYAQCCADLDLSGTSVSFTGGIVDMDNVIVPGMEKVYLRPCYSSIVALLLHQSGVGKDLTPTSGISQRQFVLGTPGTGKSVCRNFACATLVKEARDKHTPVYIMFEKTRDGDRVATLVVHVSAEGDVSGYRVPASSLRLMSMVDEWVKGALVVSLIDVSDGDYRRGCTVNEYVVRWYFSSPHKKLYKDKDRRKNMANDVFMETWTLAELQAARESMFQRVDEVVTRGWSISEAREAVVPIESVSECVSVPGRGETSCSASALRAGLGPDQGDDGDVVGQDWTQYPGRSSGSRLYRMEGSFPLVKTGDVVLVAYSEPAGLTAAALVEHRFAHFGGSARAVLAGPLCTLLFLKEALDMAEFREELATTLKRSAETLARISDHSLIHISPSAGRLLARYRWASPFIRHLVCVAASTRHDTRIHDPMYSQRWHGHSTTGMLLGELWMERFLAGGRVGRVFNRAAVRKTHRGLEDNSISTHCVSTCMEQYHVQTHWHWSARMGEAVIAGLQRVTPDMTGPLSTTMPL</sequence>
<protein>
    <submittedName>
        <fullName evidence="2">Uncharacterized protein</fullName>
    </submittedName>
</protein>
<dbReference type="InterPro" id="IPR052980">
    <property type="entry name" value="Crinkler_effector"/>
</dbReference>
<feature type="region of interest" description="Disordered" evidence="1">
    <location>
        <begin position="17"/>
        <end position="41"/>
    </location>
</feature>
<evidence type="ECO:0000256" key="1">
    <source>
        <dbReference type="SAM" id="MobiDB-lite"/>
    </source>
</evidence>
<dbReference type="PANTHER" id="PTHR33129">
    <property type="entry name" value="PROTEIN KINASE DOMAIN-CONTAINING PROTEIN-RELATED"/>
    <property type="match status" value="1"/>
</dbReference>
<proteinExistence type="predicted"/>
<reference evidence="2 3" key="1">
    <citation type="journal article" date="2018" name="PLoS ONE">
        <title>The draft genome of Kipferlia bialata reveals reductive genome evolution in fornicate parasites.</title>
        <authorList>
            <person name="Tanifuji G."/>
            <person name="Takabayashi S."/>
            <person name="Kume K."/>
            <person name="Takagi M."/>
            <person name="Nakayama T."/>
            <person name="Kamikawa R."/>
            <person name="Inagaki Y."/>
            <person name="Hashimoto T."/>
        </authorList>
    </citation>
    <scope>NUCLEOTIDE SEQUENCE [LARGE SCALE GENOMIC DNA]</scope>
    <source>
        <strain evidence="2">NY0173</strain>
    </source>
</reference>
<accession>A0A9K3CW16</accession>